<feature type="domain" description="C2H2-type" evidence="14">
    <location>
        <begin position="21"/>
        <end position="40"/>
    </location>
</feature>
<dbReference type="PROSITE" id="PS00028">
    <property type="entry name" value="ZINC_FINGER_C2H2_1"/>
    <property type="match status" value="2"/>
</dbReference>
<dbReference type="Pfam" id="PF00096">
    <property type="entry name" value="zf-C2H2"/>
    <property type="match status" value="3"/>
</dbReference>
<feature type="domain" description="C2H2-type" evidence="14">
    <location>
        <begin position="97"/>
        <end position="124"/>
    </location>
</feature>
<evidence type="ECO:0000256" key="3">
    <source>
        <dbReference type="ARBA" id="ARBA00006991"/>
    </source>
</evidence>
<feature type="region of interest" description="Disordered" evidence="13">
    <location>
        <begin position="147"/>
        <end position="174"/>
    </location>
</feature>
<comment type="subcellular location">
    <subcellularLocation>
        <location evidence="2">Nucleus</location>
    </subcellularLocation>
</comment>
<dbReference type="Gene3D" id="3.30.160.60">
    <property type="entry name" value="Classic Zinc Finger"/>
    <property type="match status" value="4"/>
</dbReference>
<accession>A0A812AZA5</accession>
<dbReference type="Proteomes" id="UP000597762">
    <property type="component" value="Unassembled WGS sequence"/>
</dbReference>
<dbReference type="GO" id="GO:0008270">
    <property type="term" value="F:zinc ion binding"/>
    <property type="evidence" value="ECO:0007669"/>
    <property type="project" value="UniProtKB-KW"/>
</dbReference>
<dbReference type="FunFam" id="3.30.160.60:FF:001049">
    <property type="entry name" value="zinc finger protein 319"/>
    <property type="match status" value="1"/>
</dbReference>
<dbReference type="EMBL" id="CAHIKZ030000273">
    <property type="protein sequence ID" value="CAE1165443.1"/>
    <property type="molecule type" value="Genomic_DNA"/>
</dbReference>
<dbReference type="GO" id="GO:0000977">
    <property type="term" value="F:RNA polymerase II transcription regulatory region sequence-specific DNA binding"/>
    <property type="evidence" value="ECO:0007669"/>
    <property type="project" value="TreeGrafter"/>
</dbReference>
<dbReference type="FunFam" id="3.30.160.60:FF:000771">
    <property type="entry name" value="zinc finger protein 648"/>
    <property type="match status" value="1"/>
</dbReference>
<evidence type="ECO:0000313" key="15">
    <source>
        <dbReference type="EMBL" id="CAE1165443.1"/>
    </source>
</evidence>
<dbReference type="FunFam" id="3.30.160.60:FF:001498">
    <property type="entry name" value="Zinc finger protein 404"/>
    <property type="match status" value="1"/>
</dbReference>
<dbReference type="SUPFAM" id="SSF57667">
    <property type="entry name" value="beta-beta-alpha zinc fingers"/>
    <property type="match status" value="2"/>
</dbReference>
<evidence type="ECO:0000256" key="12">
    <source>
        <dbReference type="PROSITE-ProRule" id="PRU00042"/>
    </source>
</evidence>
<dbReference type="InterPro" id="IPR036236">
    <property type="entry name" value="Znf_C2H2_sf"/>
</dbReference>
<feature type="compositionally biased region" description="Low complexity" evidence="13">
    <location>
        <begin position="154"/>
        <end position="174"/>
    </location>
</feature>
<evidence type="ECO:0000256" key="5">
    <source>
        <dbReference type="ARBA" id="ARBA00022737"/>
    </source>
</evidence>
<keyword evidence="10" id="KW-0804">Transcription</keyword>
<proteinExistence type="inferred from homology"/>
<evidence type="ECO:0000259" key="14">
    <source>
        <dbReference type="PROSITE" id="PS50157"/>
    </source>
</evidence>
<gene>
    <name evidence="15" type="ORF">SPHA_8444</name>
</gene>
<dbReference type="PANTHER" id="PTHR14196">
    <property type="entry name" value="ODD-SKIPPED - RELATED"/>
    <property type="match status" value="1"/>
</dbReference>
<evidence type="ECO:0000313" key="16">
    <source>
        <dbReference type="Proteomes" id="UP000597762"/>
    </source>
</evidence>
<dbReference type="OrthoDB" id="3437960at2759"/>
<evidence type="ECO:0000256" key="1">
    <source>
        <dbReference type="ARBA" id="ARBA00003767"/>
    </source>
</evidence>
<comment type="similarity">
    <text evidence="3">Belongs to the krueppel C2H2-type zinc-finger protein family.</text>
</comment>
<feature type="domain" description="C2H2-type" evidence="14">
    <location>
        <begin position="69"/>
        <end position="96"/>
    </location>
</feature>
<evidence type="ECO:0000256" key="7">
    <source>
        <dbReference type="ARBA" id="ARBA00022833"/>
    </source>
</evidence>
<keyword evidence="6 12" id="KW-0863">Zinc-finger</keyword>
<comment type="function">
    <text evidence="1">May be involved in transcriptional regulation.</text>
</comment>
<evidence type="ECO:0000256" key="11">
    <source>
        <dbReference type="ARBA" id="ARBA00023242"/>
    </source>
</evidence>
<comment type="caution">
    <text evidence="15">The sequence shown here is derived from an EMBL/GenBank/DDBJ whole genome shotgun (WGS) entry which is preliminary data.</text>
</comment>
<keyword evidence="16" id="KW-1185">Reference proteome</keyword>
<dbReference type="InterPro" id="IPR050717">
    <property type="entry name" value="C2H2-ZF_Transcription_Reg"/>
</dbReference>
<reference evidence="15" key="1">
    <citation type="submission" date="2021-01" db="EMBL/GenBank/DDBJ databases">
        <authorList>
            <person name="Li R."/>
            <person name="Bekaert M."/>
        </authorList>
    </citation>
    <scope>NUCLEOTIDE SEQUENCE</scope>
    <source>
        <strain evidence="15">Farmed</strain>
    </source>
</reference>
<keyword evidence="4" id="KW-0479">Metal-binding</keyword>
<dbReference type="GO" id="GO:0005634">
    <property type="term" value="C:nucleus"/>
    <property type="evidence" value="ECO:0007669"/>
    <property type="project" value="UniProtKB-SubCell"/>
</dbReference>
<evidence type="ECO:0000256" key="8">
    <source>
        <dbReference type="ARBA" id="ARBA00023015"/>
    </source>
</evidence>
<dbReference type="InterPro" id="IPR013087">
    <property type="entry name" value="Znf_C2H2_type"/>
</dbReference>
<name>A0A812AZA5_ACAPH</name>
<protein>
    <recommendedName>
        <fullName evidence="14">C2H2-type domain-containing protein</fullName>
    </recommendedName>
</protein>
<organism evidence="15 16">
    <name type="scientific">Acanthosepion pharaonis</name>
    <name type="common">Pharaoh cuttlefish</name>
    <name type="synonym">Sepia pharaonis</name>
    <dbReference type="NCBI Taxonomy" id="158019"/>
    <lineage>
        <taxon>Eukaryota</taxon>
        <taxon>Metazoa</taxon>
        <taxon>Spiralia</taxon>
        <taxon>Lophotrochozoa</taxon>
        <taxon>Mollusca</taxon>
        <taxon>Cephalopoda</taxon>
        <taxon>Coleoidea</taxon>
        <taxon>Decapodiformes</taxon>
        <taxon>Sepiida</taxon>
        <taxon>Sepiina</taxon>
        <taxon>Sepiidae</taxon>
        <taxon>Acanthosepion</taxon>
    </lineage>
</organism>
<keyword evidence="11" id="KW-0539">Nucleus</keyword>
<evidence type="ECO:0000256" key="13">
    <source>
        <dbReference type="SAM" id="MobiDB-lite"/>
    </source>
</evidence>
<dbReference type="SMART" id="SM00355">
    <property type="entry name" value="ZnF_C2H2"/>
    <property type="match status" value="4"/>
</dbReference>
<evidence type="ECO:0000256" key="9">
    <source>
        <dbReference type="ARBA" id="ARBA00023125"/>
    </source>
</evidence>
<sequence>MFQARIIEIGPTGYFCLNPISFLRKSYLKLHHRIHSGERPFQCGVCGRSFTRDDHLLRHQRSHQGYKPYTCDVCGKALSRRDHLAVHRRIHTGERPFRCDLCNCEFARSDHLLKHKRLNLCEQKLDCVTMETASLPPADVLEEQNYHSQDNVHTNPSGTNSTSNTLTSISGLSSSDNSVTDIDCHECKNQSSGSHHIHQQPQAGTPTTVAITPVVAATPTAVTVVPNELAALIPNAAKFYPIVTGTANSDTGAPTQIYQTSTGVTGTLNPITHIFPTIQISPATTQIFPTIQMYSAAQVNLQPSSNLTSKDSNFHTQVAETK</sequence>
<evidence type="ECO:0000256" key="2">
    <source>
        <dbReference type="ARBA" id="ARBA00004123"/>
    </source>
</evidence>
<evidence type="ECO:0000256" key="10">
    <source>
        <dbReference type="ARBA" id="ARBA00023163"/>
    </source>
</evidence>
<evidence type="ECO:0000256" key="6">
    <source>
        <dbReference type="ARBA" id="ARBA00022771"/>
    </source>
</evidence>
<feature type="domain" description="C2H2-type" evidence="14">
    <location>
        <begin position="41"/>
        <end position="68"/>
    </location>
</feature>
<dbReference type="GO" id="GO:0000981">
    <property type="term" value="F:DNA-binding transcription factor activity, RNA polymerase II-specific"/>
    <property type="evidence" value="ECO:0007669"/>
    <property type="project" value="TreeGrafter"/>
</dbReference>
<keyword evidence="5" id="KW-0677">Repeat</keyword>
<keyword evidence="9" id="KW-0238">DNA-binding</keyword>
<dbReference type="AlphaFoldDB" id="A0A812AZA5"/>
<evidence type="ECO:0000256" key="4">
    <source>
        <dbReference type="ARBA" id="ARBA00022723"/>
    </source>
</evidence>
<dbReference type="PROSITE" id="PS50157">
    <property type="entry name" value="ZINC_FINGER_C2H2_2"/>
    <property type="match status" value="4"/>
</dbReference>
<keyword evidence="8" id="KW-0805">Transcription regulation</keyword>
<keyword evidence="7" id="KW-0862">Zinc</keyword>
<dbReference type="PANTHER" id="PTHR14196:SF12">
    <property type="entry name" value="ZINC FINGER PROTEIN 208-LIKE"/>
    <property type="match status" value="1"/>
</dbReference>